<keyword evidence="3" id="KW-1185">Reference proteome</keyword>
<dbReference type="PANTHER" id="PTHR35535:SF1">
    <property type="entry name" value="HEAT SHOCK PROTEIN HSLJ"/>
    <property type="match status" value="1"/>
</dbReference>
<dbReference type="Gene3D" id="2.40.128.270">
    <property type="match status" value="1"/>
</dbReference>
<dbReference type="PROSITE" id="PS51257">
    <property type="entry name" value="PROKAR_LIPOPROTEIN"/>
    <property type="match status" value="1"/>
</dbReference>
<proteinExistence type="predicted"/>
<feature type="domain" description="DUF306" evidence="1">
    <location>
        <begin position="26"/>
        <end position="130"/>
    </location>
</feature>
<comment type="caution">
    <text evidence="2">The sequence shown here is derived from an EMBL/GenBank/DDBJ whole genome shotgun (WGS) entry which is preliminary data.</text>
</comment>
<organism evidence="2 3">
    <name type="scientific">Algoriphagus pacificus</name>
    <dbReference type="NCBI Taxonomy" id="2811234"/>
    <lineage>
        <taxon>Bacteria</taxon>
        <taxon>Pseudomonadati</taxon>
        <taxon>Bacteroidota</taxon>
        <taxon>Cytophagia</taxon>
        <taxon>Cytophagales</taxon>
        <taxon>Cyclobacteriaceae</taxon>
        <taxon>Algoriphagus</taxon>
    </lineage>
</organism>
<dbReference type="EMBL" id="JAFKCU010000001">
    <property type="protein sequence ID" value="MBN7814298.1"/>
    <property type="molecule type" value="Genomic_DNA"/>
</dbReference>
<evidence type="ECO:0000313" key="3">
    <source>
        <dbReference type="Proteomes" id="UP000664480"/>
    </source>
</evidence>
<dbReference type="Proteomes" id="UP000664480">
    <property type="component" value="Unassembled WGS sequence"/>
</dbReference>
<name>A0ABS3CB10_9BACT</name>
<dbReference type="RefSeq" id="WP_206584954.1">
    <property type="nucleotide sequence ID" value="NZ_JAFKCU010000001.1"/>
</dbReference>
<sequence length="134" mass="14819">MKNLLYILSIFALISCSSKSFPDSKWENKQWTLVEIMGVPVQTSGSAQDAHLIFDADDQQVTGSGGCNSIFGSYEIGKKNTLKFGEIGATRMACPNTAFENKFLETLKSVRYFQQSGGQLLLKNGEKDIILKLQ</sequence>
<accession>A0ABS3CB10</accession>
<gene>
    <name evidence="2" type="ORF">J0A69_02605</name>
</gene>
<evidence type="ECO:0000259" key="1">
    <source>
        <dbReference type="Pfam" id="PF03724"/>
    </source>
</evidence>
<dbReference type="InterPro" id="IPR053147">
    <property type="entry name" value="Hsp_HslJ-like"/>
</dbReference>
<reference evidence="2 3" key="1">
    <citation type="submission" date="2021-03" db="EMBL/GenBank/DDBJ databases">
        <title>novel species isolated from a fishpond in China.</title>
        <authorList>
            <person name="Lu H."/>
            <person name="Cai Z."/>
        </authorList>
    </citation>
    <scope>NUCLEOTIDE SEQUENCE [LARGE SCALE GENOMIC DNA]</scope>
    <source>
        <strain evidence="2 3">YJ13C</strain>
    </source>
</reference>
<evidence type="ECO:0000313" key="2">
    <source>
        <dbReference type="EMBL" id="MBN7814298.1"/>
    </source>
</evidence>
<dbReference type="InterPro" id="IPR005184">
    <property type="entry name" value="DUF306_Meta_HslJ"/>
</dbReference>
<dbReference type="InterPro" id="IPR038670">
    <property type="entry name" value="HslJ-like_sf"/>
</dbReference>
<protein>
    <submittedName>
        <fullName evidence="2">META domain-containing protein</fullName>
    </submittedName>
</protein>
<dbReference type="PANTHER" id="PTHR35535">
    <property type="entry name" value="HEAT SHOCK PROTEIN HSLJ"/>
    <property type="match status" value="1"/>
</dbReference>
<dbReference type="Pfam" id="PF03724">
    <property type="entry name" value="META"/>
    <property type="match status" value="1"/>
</dbReference>